<name>A0A0L0T0J7_ALLM3</name>
<sequence>MFPSQNPSLAIALLRAETALAIVDAPISDPLRALLAEHASDIRATLDHLKFMLRNPRWQVPFLHNMYQWYRLVLVARIAGFALVMPRAGDACAGQFACLAHDDERECGRTVGVVLSPNVVRASDERRVPLCAGYCDRGVPAL</sequence>
<evidence type="ECO:0000313" key="1">
    <source>
        <dbReference type="EMBL" id="KNE68277.1"/>
    </source>
</evidence>
<dbReference type="EMBL" id="GG745356">
    <property type="protein sequence ID" value="KNE68277.1"/>
    <property type="molecule type" value="Genomic_DNA"/>
</dbReference>
<reference evidence="1 2" key="1">
    <citation type="submission" date="2009-11" db="EMBL/GenBank/DDBJ databases">
        <title>Annotation of Allomyces macrogynus ATCC 38327.</title>
        <authorList>
            <consortium name="The Broad Institute Genome Sequencing Platform"/>
            <person name="Russ C."/>
            <person name="Cuomo C."/>
            <person name="Burger G."/>
            <person name="Gray M.W."/>
            <person name="Holland P.W.H."/>
            <person name="King N."/>
            <person name="Lang F.B.F."/>
            <person name="Roger A.J."/>
            <person name="Ruiz-Trillo I."/>
            <person name="Young S.K."/>
            <person name="Zeng Q."/>
            <person name="Gargeya S."/>
            <person name="Fitzgerald M."/>
            <person name="Haas B."/>
            <person name="Abouelleil A."/>
            <person name="Alvarado L."/>
            <person name="Arachchi H.M."/>
            <person name="Berlin A."/>
            <person name="Chapman S.B."/>
            <person name="Gearin G."/>
            <person name="Goldberg J."/>
            <person name="Griggs A."/>
            <person name="Gujja S."/>
            <person name="Hansen M."/>
            <person name="Heiman D."/>
            <person name="Howarth C."/>
            <person name="Larimer J."/>
            <person name="Lui A."/>
            <person name="MacDonald P.J.P."/>
            <person name="McCowen C."/>
            <person name="Montmayeur A."/>
            <person name="Murphy C."/>
            <person name="Neiman D."/>
            <person name="Pearson M."/>
            <person name="Priest M."/>
            <person name="Roberts A."/>
            <person name="Saif S."/>
            <person name="Shea T."/>
            <person name="Sisk P."/>
            <person name="Stolte C."/>
            <person name="Sykes S."/>
            <person name="Wortman J."/>
            <person name="Nusbaum C."/>
            <person name="Birren B."/>
        </authorList>
    </citation>
    <scope>NUCLEOTIDE SEQUENCE [LARGE SCALE GENOMIC DNA]</scope>
    <source>
        <strain evidence="1 2">ATCC 38327</strain>
    </source>
</reference>
<dbReference type="VEuPathDB" id="FungiDB:AMAG_12946"/>
<proteinExistence type="predicted"/>
<accession>A0A0L0T0J7</accession>
<dbReference type="Proteomes" id="UP000054350">
    <property type="component" value="Unassembled WGS sequence"/>
</dbReference>
<organism evidence="1 2">
    <name type="scientific">Allomyces macrogynus (strain ATCC 38327)</name>
    <name type="common">Allomyces javanicus var. macrogynus</name>
    <dbReference type="NCBI Taxonomy" id="578462"/>
    <lineage>
        <taxon>Eukaryota</taxon>
        <taxon>Fungi</taxon>
        <taxon>Fungi incertae sedis</taxon>
        <taxon>Blastocladiomycota</taxon>
        <taxon>Blastocladiomycetes</taxon>
        <taxon>Blastocladiales</taxon>
        <taxon>Blastocladiaceae</taxon>
        <taxon>Allomyces</taxon>
    </lineage>
</organism>
<gene>
    <name evidence="1" type="ORF">AMAG_12946</name>
</gene>
<keyword evidence="2" id="KW-1185">Reference proteome</keyword>
<protein>
    <submittedName>
        <fullName evidence="1">Uncharacterized protein</fullName>
    </submittedName>
</protein>
<dbReference type="AlphaFoldDB" id="A0A0L0T0J7"/>
<reference evidence="2" key="2">
    <citation type="submission" date="2009-11" db="EMBL/GenBank/DDBJ databases">
        <title>The Genome Sequence of Allomyces macrogynus strain ATCC 38327.</title>
        <authorList>
            <consortium name="The Broad Institute Genome Sequencing Platform"/>
            <person name="Russ C."/>
            <person name="Cuomo C."/>
            <person name="Shea T."/>
            <person name="Young S.K."/>
            <person name="Zeng Q."/>
            <person name="Koehrsen M."/>
            <person name="Haas B."/>
            <person name="Borodovsky M."/>
            <person name="Guigo R."/>
            <person name="Alvarado L."/>
            <person name="Berlin A."/>
            <person name="Borenstein D."/>
            <person name="Chen Z."/>
            <person name="Engels R."/>
            <person name="Freedman E."/>
            <person name="Gellesch M."/>
            <person name="Goldberg J."/>
            <person name="Griggs A."/>
            <person name="Gujja S."/>
            <person name="Heiman D."/>
            <person name="Hepburn T."/>
            <person name="Howarth C."/>
            <person name="Jen D."/>
            <person name="Larson L."/>
            <person name="Lewis B."/>
            <person name="Mehta T."/>
            <person name="Park D."/>
            <person name="Pearson M."/>
            <person name="Roberts A."/>
            <person name="Saif S."/>
            <person name="Shenoy N."/>
            <person name="Sisk P."/>
            <person name="Stolte C."/>
            <person name="Sykes S."/>
            <person name="Walk T."/>
            <person name="White J."/>
            <person name="Yandava C."/>
            <person name="Burger G."/>
            <person name="Gray M.W."/>
            <person name="Holland P.W.H."/>
            <person name="King N."/>
            <person name="Lang F.B.F."/>
            <person name="Roger A.J."/>
            <person name="Ruiz-Trillo I."/>
            <person name="Lander E."/>
            <person name="Nusbaum C."/>
        </authorList>
    </citation>
    <scope>NUCLEOTIDE SEQUENCE [LARGE SCALE GENOMIC DNA]</scope>
    <source>
        <strain evidence="2">ATCC 38327</strain>
    </source>
</reference>
<evidence type="ECO:0000313" key="2">
    <source>
        <dbReference type="Proteomes" id="UP000054350"/>
    </source>
</evidence>